<dbReference type="SUPFAM" id="SSF54928">
    <property type="entry name" value="RNA-binding domain, RBD"/>
    <property type="match status" value="2"/>
</dbReference>
<feature type="domain" description="RRM" evidence="3">
    <location>
        <begin position="132"/>
        <end position="217"/>
    </location>
</feature>
<dbReference type="PROSITE" id="PS50102">
    <property type="entry name" value="RRM"/>
    <property type="match status" value="1"/>
</dbReference>
<keyword evidence="5" id="KW-1185">Reference proteome</keyword>
<dbReference type="CDD" id="cd00590">
    <property type="entry name" value="RRM_SF"/>
    <property type="match status" value="1"/>
</dbReference>
<dbReference type="GO" id="GO:0003723">
    <property type="term" value="F:RNA binding"/>
    <property type="evidence" value="ECO:0007669"/>
    <property type="project" value="UniProtKB-UniRule"/>
</dbReference>
<dbReference type="EMBL" id="LWCA01000963">
    <property type="protein sequence ID" value="OAF66335.1"/>
    <property type="molecule type" value="Genomic_DNA"/>
</dbReference>
<dbReference type="Proteomes" id="UP000078046">
    <property type="component" value="Unassembled WGS sequence"/>
</dbReference>
<protein>
    <recommendedName>
        <fullName evidence="3">RRM domain-containing protein</fullName>
    </recommendedName>
</protein>
<evidence type="ECO:0000256" key="1">
    <source>
        <dbReference type="ARBA" id="ARBA00022884"/>
    </source>
</evidence>
<evidence type="ECO:0000256" key="2">
    <source>
        <dbReference type="PROSITE-ProRule" id="PRU00176"/>
    </source>
</evidence>
<dbReference type="Gene3D" id="3.30.70.330">
    <property type="match status" value="2"/>
</dbReference>
<dbReference type="InterPro" id="IPR000504">
    <property type="entry name" value="RRM_dom"/>
</dbReference>
<sequence length="253" mass="29623">MMNNVMPLPFLTLMELQSMSEMQFSTSNHTYNIHQEAHQVVLHNIVNHQHLRDCEIFVKNITISWTICNLCALFEVHGVIVTIKVVYKKNYILCFVRYNNACSAALAIRYINNIINSFTCQKILASLSVDNRKIFIGALPTDKTKQCIEQEFLHNCNLSIKHVDFILYENLHPKYSNRGYGFLEYHSYEEARTVRNFLIENKISLFGKQITVNWAHPENTVDAITMNQVRLLRNILNMIKCVHCAMQFLWYQL</sequence>
<dbReference type="InterPro" id="IPR035979">
    <property type="entry name" value="RBD_domain_sf"/>
</dbReference>
<name>A0A177AWG7_9BILA</name>
<dbReference type="InterPro" id="IPR012677">
    <property type="entry name" value="Nucleotide-bd_a/b_plait_sf"/>
</dbReference>
<dbReference type="AlphaFoldDB" id="A0A177AWG7"/>
<evidence type="ECO:0000313" key="5">
    <source>
        <dbReference type="Proteomes" id="UP000078046"/>
    </source>
</evidence>
<evidence type="ECO:0000313" key="4">
    <source>
        <dbReference type="EMBL" id="OAF66335.1"/>
    </source>
</evidence>
<dbReference type="OrthoDB" id="3800936at2759"/>
<keyword evidence="1 2" id="KW-0694">RNA-binding</keyword>
<comment type="caution">
    <text evidence="4">The sequence shown here is derived from an EMBL/GenBank/DDBJ whole genome shotgun (WGS) entry which is preliminary data.</text>
</comment>
<proteinExistence type="predicted"/>
<dbReference type="Pfam" id="PF00076">
    <property type="entry name" value="RRM_1"/>
    <property type="match status" value="1"/>
</dbReference>
<gene>
    <name evidence="4" type="ORF">A3Q56_05955</name>
</gene>
<accession>A0A177AWG7</accession>
<dbReference type="PANTHER" id="PTHR21245">
    <property type="entry name" value="HETEROGENEOUS NUCLEAR RIBONUCLEOPROTEIN"/>
    <property type="match status" value="1"/>
</dbReference>
<reference evidence="4 5" key="1">
    <citation type="submission" date="2016-04" db="EMBL/GenBank/DDBJ databases">
        <title>The genome of Intoshia linei affirms orthonectids as highly simplified spiralians.</title>
        <authorList>
            <person name="Mikhailov K.V."/>
            <person name="Slusarev G.S."/>
            <person name="Nikitin M.A."/>
            <person name="Logacheva M.D."/>
            <person name="Penin A."/>
            <person name="Aleoshin V."/>
            <person name="Panchin Y.V."/>
        </authorList>
    </citation>
    <scope>NUCLEOTIDE SEQUENCE [LARGE SCALE GENOMIC DNA]</scope>
    <source>
        <strain evidence="4">Intl2013</strain>
        <tissue evidence="4">Whole animal</tissue>
    </source>
</reference>
<dbReference type="SMART" id="SM00360">
    <property type="entry name" value="RRM"/>
    <property type="match status" value="2"/>
</dbReference>
<organism evidence="4 5">
    <name type="scientific">Intoshia linei</name>
    <dbReference type="NCBI Taxonomy" id="1819745"/>
    <lineage>
        <taxon>Eukaryota</taxon>
        <taxon>Metazoa</taxon>
        <taxon>Spiralia</taxon>
        <taxon>Lophotrochozoa</taxon>
        <taxon>Mesozoa</taxon>
        <taxon>Orthonectida</taxon>
        <taxon>Rhopaluridae</taxon>
        <taxon>Intoshia</taxon>
    </lineage>
</organism>
<evidence type="ECO:0000259" key="3">
    <source>
        <dbReference type="PROSITE" id="PS50102"/>
    </source>
</evidence>